<dbReference type="PANTHER" id="PTHR46573:SF1">
    <property type="entry name" value="WD REPEAT, SAM AND U-BOX DOMAIN-CONTAINING PROTEIN 1"/>
    <property type="match status" value="1"/>
</dbReference>
<dbReference type="InterPro" id="IPR003613">
    <property type="entry name" value="Ubox_domain"/>
</dbReference>
<feature type="non-terminal residue" evidence="2">
    <location>
        <position position="79"/>
    </location>
</feature>
<dbReference type="KEGG" id="gtt:GUITHDRAFT_65545"/>
<dbReference type="SUPFAM" id="SSF57850">
    <property type="entry name" value="RING/U-box"/>
    <property type="match status" value="1"/>
</dbReference>
<reference evidence="2 4" key="1">
    <citation type="journal article" date="2012" name="Nature">
        <title>Algal genomes reveal evolutionary mosaicism and the fate of nucleomorphs.</title>
        <authorList>
            <consortium name="DOE Joint Genome Institute"/>
            <person name="Curtis B.A."/>
            <person name="Tanifuji G."/>
            <person name="Burki F."/>
            <person name="Gruber A."/>
            <person name="Irimia M."/>
            <person name="Maruyama S."/>
            <person name="Arias M.C."/>
            <person name="Ball S.G."/>
            <person name="Gile G.H."/>
            <person name="Hirakawa Y."/>
            <person name="Hopkins J.F."/>
            <person name="Kuo A."/>
            <person name="Rensing S.A."/>
            <person name="Schmutz J."/>
            <person name="Symeonidi A."/>
            <person name="Elias M."/>
            <person name="Eveleigh R.J."/>
            <person name="Herman E.K."/>
            <person name="Klute M.J."/>
            <person name="Nakayama T."/>
            <person name="Obornik M."/>
            <person name="Reyes-Prieto A."/>
            <person name="Armbrust E.V."/>
            <person name="Aves S.J."/>
            <person name="Beiko R.G."/>
            <person name="Coutinho P."/>
            <person name="Dacks J.B."/>
            <person name="Durnford D.G."/>
            <person name="Fast N.M."/>
            <person name="Green B.R."/>
            <person name="Grisdale C.J."/>
            <person name="Hempel F."/>
            <person name="Henrissat B."/>
            <person name="Hoppner M.P."/>
            <person name="Ishida K."/>
            <person name="Kim E."/>
            <person name="Koreny L."/>
            <person name="Kroth P.G."/>
            <person name="Liu Y."/>
            <person name="Malik S.B."/>
            <person name="Maier U.G."/>
            <person name="McRose D."/>
            <person name="Mock T."/>
            <person name="Neilson J.A."/>
            <person name="Onodera N.T."/>
            <person name="Poole A.M."/>
            <person name="Pritham E.J."/>
            <person name="Richards T.A."/>
            <person name="Rocap G."/>
            <person name="Roy S.W."/>
            <person name="Sarai C."/>
            <person name="Schaack S."/>
            <person name="Shirato S."/>
            <person name="Slamovits C.H."/>
            <person name="Spencer D.F."/>
            <person name="Suzuki S."/>
            <person name="Worden A.Z."/>
            <person name="Zauner S."/>
            <person name="Barry K."/>
            <person name="Bell C."/>
            <person name="Bharti A.K."/>
            <person name="Crow J.A."/>
            <person name="Grimwood J."/>
            <person name="Kramer R."/>
            <person name="Lindquist E."/>
            <person name="Lucas S."/>
            <person name="Salamov A."/>
            <person name="McFadden G.I."/>
            <person name="Lane C.E."/>
            <person name="Keeling P.J."/>
            <person name="Gray M.W."/>
            <person name="Grigoriev I.V."/>
            <person name="Archibald J.M."/>
        </authorList>
    </citation>
    <scope>NUCLEOTIDE SEQUENCE</scope>
    <source>
        <strain evidence="2 4">CCMP2712</strain>
    </source>
</reference>
<dbReference type="OrthoDB" id="10267736at2759"/>
<feature type="domain" description="U-box" evidence="1">
    <location>
        <begin position="13"/>
        <end position="79"/>
    </location>
</feature>
<dbReference type="HOGENOM" id="CLU_114384_1_1_1"/>
<dbReference type="SMART" id="SM00504">
    <property type="entry name" value="Ubox"/>
    <property type="match status" value="1"/>
</dbReference>
<dbReference type="RefSeq" id="XP_005839286.1">
    <property type="nucleotide sequence ID" value="XM_005839229.1"/>
</dbReference>
<dbReference type="Proteomes" id="UP000011087">
    <property type="component" value="Unassembled WGS sequence"/>
</dbReference>
<gene>
    <name evidence="2" type="ORF">GUITHDRAFT_65545</name>
</gene>
<dbReference type="Gene3D" id="3.30.40.10">
    <property type="entry name" value="Zinc/RING finger domain, C3HC4 (zinc finger)"/>
    <property type="match status" value="1"/>
</dbReference>
<evidence type="ECO:0000313" key="3">
    <source>
        <dbReference type="EnsemblProtists" id="EKX52306"/>
    </source>
</evidence>
<dbReference type="eggNOG" id="ENOG502QQ1P">
    <property type="taxonomic scope" value="Eukaryota"/>
</dbReference>
<dbReference type="EnsemblProtists" id="EKX52306">
    <property type="protein sequence ID" value="EKX52306"/>
    <property type="gene ID" value="GUITHDRAFT_65545"/>
</dbReference>
<reference evidence="4" key="2">
    <citation type="submission" date="2012-11" db="EMBL/GenBank/DDBJ databases">
        <authorList>
            <person name="Kuo A."/>
            <person name="Curtis B.A."/>
            <person name="Tanifuji G."/>
            <person name="Burki F."/>
            <person name="Gruber A."/>
            <person name="Irimia M."/>
            <person name="Maruyama S."/>
            <person name="Arias M.C."/>
            <person name="Ball S.G."/>
            <person name="Gile G.H."/>
            <person name="Hirakawa Y."/>
            <person name="Hopkins J.F."/>
            <person name="Rensing S.A."/>
            <person name="Schmutz J."/>
            <person name="Symeonidi A."/>
            <person name="Elias M."/>
            <person name="Eveleigh R.J."/>
            <person name="Herman E.K."/>
            <person name="Klute M.J."/>
            <person name="Nakayama T."/>
            <person name="Obornik M."/>
            <person name="Reyes-Prieto A."/>
            <person name="Armbrust E.V."/>
            <person name="Aves S.J."/>
            <person name="Beiko R.G."/>
            <person name="Coutinho P."/>
            <person name="Dacks J.B."/>
            <person name="Durnford D.G."/>
            <person name="Fast N.M."/>
            <person name="Green B.R."/>
            <person name="Grisdale C."/>
            <person name="Hempe F."/>
            <person name="Henrissat B."/>
            <person name="Hoppner M.P."/>
            <person name="Ishida K.-I."/>
            <person name="Kim E."/>
            <person name="Koreny L."/>
            <person name="Kroth P.G."/>
            <person name="Liu Y."/>
            <person name="Malik S.-B."/>
            <person name="Maier U.G."/>
            <person name="McRose D."/>
            <person name="Mock T."/>
            <person name="Neilson J.A."/>
            <person name="Onodera N.T."/>
            <person name="Poole A.M."/>
            <person name="Pritham E.J."/>
            <person name="Richards T.A."/>
            <person name="Rocap G."/>
            <person name="Roy S.W."/>
            <person name="Sarai C."/>
            <person name="Schaack S."/>
            <person name="Shirato S."/>
            <person name="Slamovits C.H."/>
            <person name="Spencer D.F."/>
            <person name="Suzuki S."/>
            <person name="Worden A.Z."/>
            <person name="Zauner S."/>
            <person name="Barry K."/>
            <person name="Bell C."/>
            <person name="Bharti A.K."/>
            <person name="Crow J.A."/>
            <person name="Grimwood J."/>
            <person name="Kramer R."/>
            <person name="Lindquist E."/>
            <person name="Lucas S."/>
            <person name="Salamov A."/>
            <person name="McFadden G.I."/>
            <person name="Lane C.E."/>
            <person name="Keeling P.J."/>
            <person name="Gray M.W."/>
            <person name="Grigoriev I.V."/>
            <person name="Archibald J.M."/>
        </authorList>
    </citation>
    <scope>NUCLEOTIDE SEQUENCE</scope>
    <source>
        <strain evidence="4">CCMP2712</strain>
    </source>
</reference>
<dbReference type="PaxDb" id="55529-EKX52306"/>
<dbReference type="GeneID" id="17308726"/>
<reference evidence="3" key="3">
    <citation type="submission" date="2016-03" db="UniProtKB">
        <authorList>
            <consortium name="EnsemblProtists"/>
        </authorList>
    </citation>
    <scope>IDENTIFICATION</scope>
</reference>
<dbReference type="PANTHER" id="PTHR46573">
    <property type="entry name" value="WD REPEAT, SAM AND U-BOX DOMAIN-CONTAINING PROTEIN 1"/>
    <property type="match status" value="1"/>
</dbReference>
<name>L1JUT3_GUITC</name>
<dbReference type="AlphaFoldDB" id="L1JUT3"/>
<evidence type="ECO:0000313" key="2">
    <source>
        <dbReference type="EMBL" id="EKX52306.1"/>
    </source>
</evidence>
<dbReference type="InterPro" id="IPR013083">
    <property type="entry name" value="Znf_RING/FYVE/PHD"/>
</dbReference>
<dbReference type="InterPro" id="IPR052085">
    <property type="entry name" value="WD-SAM-U-box"/>
</dbReference>
<proteinExistence type="predicted"/>
<dbReference type="Pfam" id="PF04564">
    <property type="entry name" value="U-box"/>
    <property type="match status" value="1"/>
</dbReference>
<dbReference type="CDD" id="cd16655">
    <property type="entry name" value="RING-Ubox_WDSUB1-like"/>
    <property type="match status" value="1"/>
</dbReference>
<evidence type="ECO:0000259" key="1">
    <source>
        <dbReference type="PROSITE" id="PS51698"/>
    </source>
</evidence>
<dbReference type="GO" id="GO:0016567">
    <property type="term" value="P:protein ubiquitination"/>
    <property type="evidence" value="ECO:0007669"/>
    <property type="project" value="InterPro"/>
</dbReference>
<dbReference type="OMA" id="ILEWKEM"/>
<dbReference type="GO" id="GO:0004842">
    <property type="term" value="F:ubiquitin-protein transferase activity"/>
    <property type="evidence" value="ECO:0007669"/>
    <property type="project" value="InterPro"/>
</dbReference>
<evidence type="ECO:0000313" key="4">
    <source>
        <dbReference type="Proteomes" id="UP000011087"/>
    </source>
</evidence>
<dbReference type="EMBL" id="JH992973">
    <property type="protein sequence ID" value="EKX52306.1"/>
    <property type="molecule type" value="Genomic_DNA"/>
</dbReference>
<dbReference type="PROSITE" id="PS51698">
    <property type="entry name" value="U_BOX"/>
    <property type="match status" value="1"/>
</dbReference>
<dbReference type="STRING" id="905079.L1JUT3"/>
<sequence length="79" mass="9112">MQHEVSISKDFEDMPPSFICPITNEMMRDPVSTCDGHSYERSAIEDWLQKHNTSPVTNLLLESTILIPVHALRNSIEEW</sequence>
<accession>L1JUT3</accession>
<organism evidence="2">
    <name type="scientific">Guillardia theta (strain CCMP2712)</name>
    <name type="common">Cryptophyte</name>
    <dbReference type="NCBI Taxonomy" id="905079"/>
    <lineage>
        <taxon>Eukaryota</taxon>
        <taxon>Cryptophyceae</taxon>
        <taxon>Pyrenomonadales</taxon>
        <taxon>Geminigeraceae</taxon>
        <taxon>Guillardia</taxon>
    </lineage>
</organism>
<keyword evidence="4" id="KW-1185">Reference proteome</keyword>
<protein>
    <recommendedName>
        <fullName evidence="1">U-box domain-containing protein</fullName>
    </recommendedName>
</protein>